<organism evidence="1 2">
    <name type="scientific">Echinicola rosea</name>
    <dbReference type="NCBI Taxonomy" id="1807691"/>
    <lineage>
        <taxon>Bacteria</taxon>
        <taxon>Pseudomonadati</taxon>
        <taxon>Bacteroidota</taxon>
        <taxon>Cytophagia</taxon>
        <taxon>Cytophagales</taxon>
        <taxon>Cyclobacteriaceae</taxon>
        <taxon>Echinicola</taxon>
    </lineage>
</organism>
<dbReference type="Gene3D" id="3.40.50.150">
    <property type="entry name" value="Vaccinia Virus protein VP39"/>
    <property type="match status" value="1"/>
</dbReference>
<keyword evidence="2" id="KW-1185">Reference proteome</keyword>
<dbReference type="SUPFAM" id="SSF53335">
    <property type="entry name" value="S-adenosyl-L-methionine-dependent methyltransferases"/>
    <property type="match status" value="1"/>
</dbReference>
<keyword evidence="1" id="KW-0830">Ubiquinone</keyword>
<dbReference type="EMBL" id="BMIU01000003">
    <property type="protein sequence ID" value="GGF22539.1"/>
    <property type="molecule type" value="Genomic_DNA"/>
</dbReference>
<evidence type="ECO:0000313" key="2">
    <source>
        <dbReference type="Proteomes" id="UP000647339"/>
    </source>
</evidence>
<dbReference type="Pfam" id="PF01209">
    <property type="entry name" value="Ubie_methyltran"/>
    <property type="match status" value="1"/>
</dbReference>
<evidence type="ECO:0000313" key="1">
    <source>
        <dbReference type="EMBL" id="GGF22539.1"/>
    </source>
</evidence>
<name>A0ABQ1UQP4_9BACT</name>
<dbReference type="Proteomes" id="UP000647339">
    <property type="component" value="Unassembled WGS sequence"/>
</dbReference>
<reference evidence="2" key="1">
    <citation type="journal article" date="2019" name="Int. J. Syst. Evol. Microbiol.">
        <title>The Global Catalogue of Microorganisms (GCM) 10K type strain sequencing project: providing services to taxonomists for standard genome sequencing and annotation.</title>
        <authorList>
            <consortium name="The Broad Institute Genomics Platform"/>
            <consortium name="The Broad Institute Genome Sequencing Center for Infectious Disease"/>
            <person name="Wu L."/>
            <person name="Ma J."/>
        </authorList>
    </citation>
    <scope>NUCLEOTIDE SEQUENCE [LARGE SCALE GENOMIC DNA]</scope>
    <source>
        <strain evidence="2">CGMCC 1.15407</strain>
    </source>
</reference>
<dbReference type="RefSeq" id="WP_137401987.1">
    <property type="nucleotide sequence ID" value="NZ_BMIU01000003.1"/>
</dbReference>
<accession>A0ABQ1UQP4</accession>
<dbReference type="InterPro" id="IPR029063">
    <property type="entry name" value="SAM-dependent_MTases_sf"/>
</dbReference>
<gene>
    <name evidence="1" type="primary">ubiE</name>
    <name evidence="1" type="ORF">GCM10011339_08260</name>
</gene>
<dbReference type="CDD" id="cd02440">
    <property type="entry name" value="AdoMet_MTases"/>
    <property type="match status" value="1"/>
</dbReference>
<comment type="caution">
    <text evidence="1">The sequence shown here is derived from an EMBL/GenBank/DDBJ whole genome shotgun (WGS) entry which is preliminary data.</text>
</comment>
<proteinExistence type="predicted"/>
<protein>
    <submittedName>
        <fullName evidence="1">Ubiquinone/menaquinone biosynthesis C-methyltransferase UbiE</fullName>
    </submittedName>
</protein>
<sequence length="241" mass="27829">MATTSGDLYDPTFVKGMFDRMSNTYGLANLVTSFGFTAVWRYQCIAALPVSEARTAGYDLMSGMGESWPAIQRRFGKDVRIMAVDISDEMNHKARRNIQRHGYQKIKLRQLNILDHDLPEESAEFIVSTFGLKTFSLVQQEALAKEMARLLKPGGAFSLIEISEPRPRILKWLYMFYLKVVIPWIGKVFLGNKEDYRMLGKYCEHFKNSRDFYRYLKAYGMEVSYKSYFFGCATGVYGIKR</sequence>